<dbReference type="SUPFAM" id="SSF101790">
    <property type="entry name" value="Aminomethyltransferase beta-barrel domain"/>
    <property type="match status" value="1"/>
</dbReference>
<dbReference type="SUPFAM" id="SSF103025">
    <property type="entry name" value="Folate-binding domain"/>
    <property type="match status" value="1"/>
</dbReference>
<dbReference type="Gene3D" id="3.30.1360.120">
    <property type="entry name" value="Probable tRNA modification gtpase trme, domain 1"/>
    <property type="match status" value="1"/>
</dbReference>
<reference evidence="10" key="1">
    <citation type="journal article" date="2019" name="Int. J. Syst. Evol. Microbiol.">
        <title>The Global Catalogue of Microorganisms (GCM) 10K type strain sequencing project: providing services to taxonomists for standard genome sequencing and annotation.</title>
        <authorList>
            <consortium name="The Broad Institute Genomics Platform"/>
            <consortium name="The Broad Institute Genome Sequencing Center for Infectious Disease"/>
            <person name="Wu L."/>
            <person name="Ma J."/>
        </authorList>
    </citation>
    <scope>NUCLEOTIDE SEQUENCE [LARGE SCALE GENOMIC DNA]</scope>
    <source>
        <strain evidence="10">JCM 18542</strain>
    </source>
</reference>
<dbReference type="Proteomes" id="UP001500839">
    <property type="component" value="Unassembled WGS sequence"/>
</dbReference>
<keyword evidence="3" id="KW-0032">Aminotransferase</keyword>
<evidence type="ECO:0000256" key="2">
    <source>
        <dbReference type="ARBA" id="ARBA00012616"/>
    </source>
</evidence>
<evidence type="ECO:0000313" key="9">
    <source>
        <dbReference type="EMBL" id="GAA4818068.1"/>
    </source>
</evidence>
<accession>A0ABP9CTW7</accession>
<dbReference type="InterPro" id="IPR029043">
    <property type="entry name" value="GcvT/YgfZ_C"/>
</dbReference>
<dbReference type="PANTHER" id="PTHR43757">
    <property type="entry name" value="AMINOMETHYLTRANSFERASE"/>
    <property type="match status" value="1"/>
</dbReference>
<keyword evidence="10" id="KW-1185">Reference proteome</keyword>
<dbReference type="EC" id="2.1.2.10" evidence="2"/>
<dbReference type="InterPro" id="IPR013977">
    <property type="entry name" value="GcvT_C"/>
</dbReference>
<dbReference type="NCBIfam" id="NF001567">
    <property type="entry name" value="PRK00389.1"/>
    <property type="match status" value="1"/>
</dbReference>
<comment type="similarity">
    <text evidence="1">Belongs to the GcvT family.</text>
</comment>
<dbReference type="NCBIfam" id="TIGR00528">
    <property type="entry name" value="gcvT"/>
    <property type="match status" value="1"/>
</dbReference>
<dbReference type="EMBL" id="BAABKQ010000001">
    <property type="protein sequence ID" value="GAA4818068.1"/>
    <property type="molecule type" value="Genomic_DNA"/>
</dbReference>
<sequence>MDSTDAAARGPQHGPLQDMHTAAGATFGGFGGWEMPISYTGVVAEHNGVRDRVGLFDVSHLGKLTVRGPGAAAYADRVLTADLGALDDGAAQYTLCCTEEGGVVDDMLAYRIGADEVFLVPNAANAQAVAAVLRAGAPPGLEVADMHRELAVLAVQGPRSPAVLAAVGLPVGMDYMRFADGSVAPGGTTVGLRVGRTGYTGEHGYEVIIPWAQAGAVFDALRTAVDDQGGVLAGLGARDTLRTEMAYPLHGHELSESISPLEARCGWAVAWDKPAFRGRGALRAMREAGPPRRLRALRAVDRGIPRPGQGVRGGNGAVLGVCTSGTFSPTLGAGIALALVDARSAPRPGDVVTVDVRGRGLRCEVVPPPFLPSRVR</sequence>
<feature type="domain" description="GCVT N-terminal" evidence="7">
    <location>
        <begin position="16"/>
        <end position="273"/>
    </location>
</feature>
<keyword evidence="4" id="KW-0808">Transferase</keyword>
<dbReference type="PIRSF" id="PIRSF006487">
    <property type="entry name" value="GcvT"/>
    <property type="match status" value="1"/>
</dbReference>
<evidence type="ECO:0000256" key="1">
    <source>
        <dbReference type="ARBA" id="ARBA00008609"/>
    </source>
</evidence>
<protein>
    <recommendedName>
        <fullName evidence="2">aminomethyltransferase</fullName>
        <ecNumber evidence="2">2.1.2.10</ecNumber>
    </recommendedName>
    <alternativeName>
        <fullName evidence="5">Glycine cleavage system T protein</fullName>
    </alternativeName>
</protein>
<gene>
    <name evidence="9" type="primary">gcvT</name>
    <name evidence="9" type="ORF">GCM10023353_26300</name>
</gene>
<comment type="caution">
    <text evidence="9">The sequence shown here is derived from an EMBL/GenBank/DDBJ whole genome shotgun (WGS) entry which is preliminary data.</text>
</comment>
<dbReference type="InterPro" id="IPR006222">
    <property type="entry name" value="GCVT_N"/>
</dbReference>
<evidence type="ECO:0000259" key="7">
    <source>
        <dbReference type="Pfam" id="PF01571"/>
    </source>
</evidence>
<dbReference type="PANTHER" id="PTHR43757:SF2">
    <property type="entry name" value="AMINOMETHYLTRANSFERASE, MITOCHONDRIAL"/>
    <property type="match status" value="1"/>
</dbReference>
<evidence type="ECO:0000256" key="4">
    <source>
        <dbReference type="ARBA" id="ARBA00022679"/>
    </source>
</evidence>
<evidence type="ECO:0000313" key="10">
    <source>
        <dbReference type="Proteomes" id="UP001500839"/>
    </source>
</evidence>
<dbReference type="Pfam" id="PF01571">
    <property type="entry name" value="GCV_T"/>
    <property type="match status" value="1"/>
</dbReference>
<dbReference type="Pfam" id="PF08669">
    <property type="entry name" value="GCV_T_C"/>
    <property type="match status" value="1"/>
</dbReference>
<name>A0ABP9CTW7_9ACTN</name>
<evidence type="ECO:0000256" key="6">
    <source>
        <dbReference type="ARBA" id="ARBA00047665"/>
    </source>
</evidence>
<feature type="domain" description="Aminomethyltransferase C-terminal" evidence="8">
    <location>
        <begin position="292"/>
        <end position="370"/>
    </location>
</feature>
<dbReference type="InterPro" id="IPR006223">
    <property type="entry name" value="GcvT"/>
</dbReference>
<comment type="catalytic activity">
    <reaction evidence="6">
        <text>N(6)-[(R)-S(8)-aminomethyldihydrolipoyl]-L-lysyl-[protein] + (6S)-5,6,7,8-tetrahydrofolate = N(6)-[(R)-dihydrolipoyl]-L-lysyl-[protein] + (6R)-5,10-methylene-5,6,7,8-tetrahydrofolate + NH4(+)</text>
        <dbReference type="Rhea" id="RHEA:16945"/>
        <dbReference type="Rhea" id="RHEA-COMP:10475"/>
        <dbReference type="Rhea" id="RHEA-COMP:10492"/>
        <dbReference type="ChEBI" id="CHEBI:15636"/>
        <dbReference type="ChEBI" id="CHEBI:28938"/>
        <dbReference type="ChEBI" id="CHEBI:57453"/>
        <dbReference type="ChEBI" id="CHEBI:83100"/>
        <dbReference type="ChEBI" id="CHEBI:83143"/>
        <dbReference type="EC" id="2.1.2.10"/>
    </reaction>
</comment>
<evidence type="ECO:0000256" key="5">
    <source>
        <dbReference type="ARBA" id="ARBA00031395"/>
    </source>
</evidence>
<organism evidence="9 10">
    <name type="scientific">Tomitella cavernea</name>
    <dbReference type="NCBI Taxonomy" id="1387982"/>
    <lineage>
        <taxon>Bacteria</taxon>
        <taxon>Bacillati</taxon>
        <taxon>Actinomycetota</taxon>
        <taxon>Actinomycetes</taxon>
        <taxon>Mycobacteriales</taxon>
        <taxon>Tomitella</taxon>
    </lineage>
</organism>
<evidence type="ECO:0000256" key="3">
    <source>
        <dbReference type="ARBA" id="ARBA00022576"/>
    </source>
</evidence>
<proteinExistence type="inferred from homology"/>
<dbReference type="InterPro" id="IPR027266">
    <property type="entry name" value="TrmE/GcvT-like"/>
</dbReference>
<dbReference type="InterPro" id="IPR028896">
    <property type="entry name" value="GcvT/YgfZ/DmdA"/>
</dbReference>
<evidence type="ECO:0000259" key="8">
    <source>
        <dbReference type="Pfam" id="PF08669"/>
    </source>
</evidence>
<dbReference type="RefSeq" id="WP_200172601.1">
    <property type="nucleotide sequence ID" value="NZ_BAABKQ010000001.1"/>
</dbReference>